<dbReference type="AlphaFoldDB" id="A0A6J2UWQ5"/>
<comment type="subcellular location">
    <subcellularLocation>
        <location evidence="1">Membrane</location>
        <topology evidence="1">Single-pass membrane protein</topology>
    </subcellularLocation>
</comment>
<keyword evidence="8" id="KW-1185">Reference proteome</keyword>
<evidence type="ECO:0000313" key="8">
    <source>
        <dbReference type="Proteomes" id="UP000504632"/>
    </source>
</evidence>
<dbReference type="Proteomes" id="UP000504632">
    <property type="component" value="Chromosome 3"/>
</dbReference>
<dbReference type="CTD" id="83986"/>
<dbReference type="PANTHER" id="PTHR21419">
    <property type="match status" value="1"/>
</dbReference>
<protein>
    <submittedName>
        <fullName evidence="9 10">Protein FAM234A isoform X1</fullName>
    </submittedName>
</protein>
<feature type="transmembrane region" description="Helical" evidence="6">
    <location>
        <begin position="53"/>
        <end position="72"/>
    </location>
</feature>
<dbReference type="RefSeq" id="XP_030624490.1">
    <property type="nucleotide sequence ID" value="XM_030768630.1"/>
</dbReference>
<sequence length="558" mass="61018">MVDAAEHSTEAEPLKGEETVVGVTSVTDPSPFKKSDCAGRLGMSHLSGWRTGTFLLSLFLCLTVVFAFSFILPCPVRPQYQRTWNRTIPGAVTYDFLAVEDATKDKVRDVFIIYKRSEGMANNTCTSEGLSAPCLFLLAVDGTDGETLWERPLSADFDWAVCGVGGLSETGTGCLIAHNDNLTAVDTHTGVILWQQLRTPVRGGDLPLVHLPDLDGDGATDFALVTHSPSQTVLAFVSGRTGDVIGSEVVVDSGTSLAHLPYITASGGQYLLLHKDSGLYAVGLWWLAGQAKSGLEVKLKKDKNWEERASSRPGHILIFESVSLRRVVEVRRSGRGSVSPLLLLTDSTITLLHENLLTASWSMNISNLLSAPAFGHYNTDEVPDLVIEEDIGNSTKRVVILDGHTGSALWEVRLQFTPQTPRPSSVLTINDYSVFMLWGQTPIHPNNTDVEEKSSYLLHPYHSNLLLERKSPFQHIIAFKATLLERSRHASYLVLTGQDGGQSDGVLPVTLTKRKIKDDVPESSVLRVGGAGGVVVSTDSEEYIKEIFYRLRFSNEPQ</sequence>
<evidence type="ECO:0000256" key="3">
    <source>
        <dbReference type="ARBA" id="ARBA00022989"/>
    </source>
</evidence>
<dbReference type="PANTHER" id="PTHR21419:SF7">
    <property type="entry name" value="PROTEIN FAM234A"/>
    <property type="match status" value="1"/>
</dbReference>
<comment type="similarity">
    <text evidence="5">Belongs to the FAM234 family.</text>
</comment>
<reference evidence="9 10" key="1">
    <citation type="submission" date="2025-04" db="UniProtKB">
        <authorList>
            <consortium name="RefSeq"/>
        </authorList>
    </citation>
    <scope>IDENTIFICATION</scope>
</reference>
<dbReference type="GeneID" id="115807576"/>
<evidence type="ECO:0000259" key="7">
    <source>
        <dbReference type="Pfam" id="PF23727"/>
    </source>
</evidence>
<feature type="domain" description="FAM234A/B beta-propeller" evidence="7">
    <location>
        <begin position="84"/>
        <end position="554"/>
    </location>
</feature>
<keyword evidence="2 6" id="KW-0812">Transmembrane</keyword>
<keyword evidence="3 6" id="KW-1133">Transmembrane helix</keyword>
<proteinExistence type="inferred from homology"/>
<dbReference type="GO" id="GO:0016020">
    <property type="term" value="C:membrane"/>
    <property type="evidence" value="ECO:0007669"/>
    <property type="project" value="UniProtKB-SubCell"/>
</dbReference>
<dbReference type="SUPFAM" id="SSF50998">
    <property type="entry name" value="Quinoprotein alcohol dehydrogenase-like"/>
    <property type="match status" value="1"/>
</dbReference>
<name>A0A6J2UWQ5_CHACN</name>
<evidence type="ECO:0000256" key="5">
    <source>
        <dbReference type="ARBA" id="ARBA00025791"/>
    </source>
</evidence>
<evidence type="ECO:0000313" key="10">
    <source>
        <dbReference type="RefSeq" id="XP_030624490.1"/>
    </source>
</evidence>
<dbReference type="OrthoDB" id="6364780at2759"/>
<gene>
    <name evidence="9 10" type="primary">fam234a</name>
</gene>
<dbReference type="InterPro" id="IPR011047">
    <property type="entry name" value="Quinoprotein_ADH-like_sf"/>
</dbReference>
<dbReference type="RefSeq" id="XP_030624489.1">
    <property type="nucleotide sequence ID" value="XM_030768629.1"/>
</dbReference>
<keyword evidence="4 6" id="KW-0472">Membrane</keyword>
<dbReference type="InterPro" id="IPR045232">
    <property type="entry name" value="FAM234"/>
</dbReference>
<dbReference type="Pfam" id="PF23727">
    <property type="entry name" value="Beta-prop_FAM234A_B"/>
    <property type="match status" value="1"/>
</dbReference>
<evidence type="ECO:0000256" key="2">
    <source>
        <dbReference type="ARBA" id="ARBA00022692"/>
    </source>
</evidence>
<dbReference type="Gene3D" id="2.130.10.10">
    <property type="entry name" value="YVTN repeat-like/Quinoprotein amine dehydrogenase"/>
    <property type="match status" value="1"/>
</dbReference>
<evidence type="ECO:0000313" key="9">
    <source>
        <dbReference type="RefSeq" id="XP_030624489.1"/>
    </source>
</evidence>
<organism evidence="8 9">
    <name type="scientific">Chanos chanos</name>
    <name type="common">Milkfish</name>
    <name type="synonym">Mugil chanos</name>
    <dbReference type="NCBI Taxonomy" id="29144"/>
    <lineage>
        <taxon>Eukaryota</taxon>
        <taxon>Metazoa</taxon>
        <taxon>Chordata</taxon>
        <taxon>Craniata</taxon>
        <taxon>Vertebrata</taxon>
        <taxon>Euteleostomi</taxon>
        <taxon>Actinopterygii</taxon>
        <taxon>Neopterygii</taxon>
        <taxon>Teleostei</taxon>
        <taxon>Ostariophysi</taxon>
        <taxon>Gonorynchiformes</taxon>
        <taxon>Chanidae</taxon>
        <taxon>Chanos</taxon>
    </lineage>
</organism>
<evidence type="ECO:0000256" key="4">
    <source>
        <dbReference type="ARBA" id="ARBA00023136"/>
    </source>
</evidence>
<dbReference type="InterPro" id="IPR055409">
    <property type="entry name" value="Beta-prop_FAM234A_B"/>
</dbReference>
<evidence type="ECO:0000256" key="6">
    <source>
        <dbReference type="SAM" id="Phobius"/>
    </source>
</evidence>
<accession>A0A6J2UWQ5</accession>
<dbReference type="InterPro" id="IPR015943">
    <property type="entry name" value="WD40/YVTN_repeat-like_dom_sf"/>
</dbReference>
<evidence type="ECO:0000256" key="1">
    <source>
        <dbReference type="ARBA" id="ARBA00004167"/>
    </source>
</evidence>